<comment type="caution">
    <text evidence="2">The sequence shown here is derived from an EMBL/GenBank/DDBJ whole genome shotgun (WGS) entry which is preliminary data.</text>
</comment>
<dbReference type="PATRIC" id="fig|301375.6.peg.753"/>
<dbReference type="PANTHER" id="PTHR30535">
    <property type="entry name" value="VITAMIN B12-BINDING PROTEIN"/>
    <property type="match status" value="1"/>
</dbReference>
<feature type="domain" description="Fe/B12 periplasmic-binding" evidence="1">
    <location>
        <begin position="18"/>
        <end position="283"/>
    </location>
</feature>
<dbReference type="InterPro" id="IPR002491">
    <property type="entry name" value="ABC_transptr_periplasmic_BD"/>
</dbReference>
<dbReference type="PANTHER" id="PTHR30535:SF34">
    <property type="entry name" value="MOLYBDATE-BINDING PROTEIN MOLA"/>
    <property type="match status" value="1"/>
</dbReference>
<dbReference type="Pfam" id="PF01497">
    <property type="entry name" value="Peripla_BP_2"/>
    <property type="match status" value="1"/>
</dbReference>
<dbReference type="EMBL" id="LGHB01000026">
    <property type="protein sequence ID" value="KUK95802.1"/>
    <property type="molecule type" value="Genomic_DNA"/>
</dbReference>
<sequence length="310" mass="34494">MNKDDLATSREVSRPPDRIVSLTPSASELICILGGMDKIVGRDDHSSFPPGLDEKPPLGSGVRRTIRVEEVLDLDPDVVVAGRHIQPETFEKIESAGVPVVVVGTSCETESLIKNVRSLGEMMDAREKAEELVDFVQIYTTLVLRRTKDLEAVDKPQVYHECAFGKYKTTGAGTAADLCITLASGLNIAHDELLDKQLVSGDWVAGKNPDIIISQISSLVLPTEEALRGKRDEILSRPELKKTDAVRNQKVYVSHLSLRRGPRLVGYLLYLARWFHPELFMDIDPAAVEREMLRKFYGINLEGSWAYPEI</sequence>
<name>A0A117MC22_9EURY</name>
<proteinExistence type="predicted"/>
<dbReference type="Gene3D" id="3.40.50.1980">
    <property type="entry name" value="Nitrogenase molybdenum iron protein domain"/>
    <property type="match status" value="2"/>
</dbReference>
<gene>
    <name evidence="2" type="ORF">XE07_1585</name>
</gene>
<reference evidence="3" key="1">
    <citation type="journal article" date="2015" name="MBio">
        <title>Genome-Resolved Metagenomic Analysis Reveals Roles for Candidate Phyla and Other Microbial Community Members in Biogeochemical Transformations in Oil Reservoirs.</title>
        <authorList>
            <person name="Hu P."/>
            <person name="Tom L."/>
            <person name="Singh A."/>
            <person name="Thomas B.C."/>
            <person name="Baker B.J."/>
            <person name="Piceno Y.M."/>
            <person name="Andersen G.L."/>
            <person name="Banfield J.F."/>
        </authorList>
    </citation>
    <scope>NUCLEOTIDE SEQUENCE [LARGE SCALE GENOMIC DNA]</scope>
</reference>
<organism evidence="2 3">
    <name type="scientific">Methanothrix harundinacea</name>
    <dbReference type="NCBI Taxonomy" id="301375"/>
    <lineage>
        <taxon>Archaea</taxon>
        <taxon>Methanobacteriati</taxon>
        <taxon>Methanobacteriota</taxon>
        <taxon>Stenosarchaea group</taxon>
        <taxon>Methanomicrobia</taxon>
        <taxon>Methanotrichales</taxon>
        <taxon>Methanotrichaceae</taxon>
        <taxon>Methanothrix</taxon>
    </lineage>
</organism>
<dbReference type="Proteomes" id="UP000053961">
    <property type="component" value="Unassembled WGS sequence"/>
</dbReference>
<evidence type="ECO:0000313" key="3">
    <source>
        <dbReference type="Proteomes" id="UP000053961"/>
    </source>
</evidence>
<dbReference type="SUPFAM" id="SSF53807">
    <property type="entry name" value="Helical backbone' metal receptor"/>
    <property type="match status" value="1"/>
</dbReference>
<evidence type="ECO:0000259" key="1">
    <source>
        <dbReference type="PROSITE" id="PS50983"/>
    </source>
</evidence>
<dbReference type="PROSITE" id="PS50983">
    <property type="entry name" value="FE_B12_PBP"/>
    <property type="match status" value="1"/>
</dbReference>
<evidence type="ECO:0000313" key="2">
    <source>
        <dbReference type="EMBL" id="KUK95802.1"/>
    </source>
</evidence>
<dbReference type="InterPro" id="IPR050902">
    <property type="entry name" value="ABC_Transporter_SBP"/>
</dbReference>
<accession>A0A117MC22</accession>
<protein>
    <submittedName>
        <fullName evidence="2">Periplasmic binding protein</fullName>
    </submittedName>
</protein>
<dbReference type="AlphaFoldDB" id="A0A117MC22"/>